<evidence type="ECO:0000313" key="2">
    <source>
        <dbReference type="Proteomes" id="UP001497444"/>
    </source>
</evidence>
<reference evidence="1" key="1">
    <citation type="submission" date="2024-02" db="EMBL/GenBank/DDBJ databases">
        <authorList>
            <consortium name="ELIXIR-Norway"/>
            <consortium name="Elixir Norway"/>
        </authorList>
    </citation>
    <scope>NUCLEOTIDE SEQUENCE</scope>
</reference>
<protein>
    <submittedName>
        <fullName evidence="1">Uncharacterized protein</fullName>
    </submittedName>
</protein>
<gene>
    <name evidence="1" type="ORF">CSSPJE1EN1_LOCUS17736</name>
</gene>
<name>A0ABP0WZG3_9BRYO</name>
<accession>A0ABP0WZG3</accession>
<organism evidence="1 2">
    <name type="scientific">Sphagnum jensenii</name>
    <dbReference type="NCBI Taxonomy" id="128206"/>
    <lineage>
        <taxon>Eukaryota</taxon>
        <taxon>Viridiplantae</taxon>
        <taxon>Streptophyta</taxon>
        <taxon>Embryophyta</taxon>
        <taxon>Bryophyta</taxon>
        <taxon>Sphagnophytina</taxon>
        <taxon>Sphagnopsida</taxon>
        <taxon>Sphagnales</taxon>
        <taxon>Sphagnaceae</taxon>
        <taxon>Sphagnum</taxon>
    </lineage>
</organism>
<evidence type="ECO:0000313" key="1">
    <source>
        <dbReference type="EMBL" id="CAK9272258.1"/>
    </source>
</evidence>
<proteinExistence type="predicted"/>
<dbReference type="EMBL" id="OZ020099">
    <property type="protein sequence ID" value="CAK9272258.1"/>
    <property type="molecule type" value="Genomic_DNA"/>
</dbReference>
<keyword evidence="2" id="KW-1185">Reference proteome</keyword>
<sequence length="69" mass="7758">MKAWPLGRFWVSGGQSFCYFAILPSRASNLEEEWGHFVMLDATVRNVDRVLSAQRDDTGVAEEPTLAKV</sequence>
<dbReference type="Proteomes" id="UP001497444">
    <property type="component" value="Chromosome 4"/>
</dbReference>